<dbReference type="WBParaSite" id="JU765_v2.g5122.t2">
    <property type="protein sequence ID" value="JU765_v2.g5122.t2"/>
    <property type="gene ID" value="JU765_v2.g5122"/>
</dbReference>
<evidence type="ECO:0000313" key="2">
    <source>
        <dbReference type="WBParaSite" id="JU765_v2.g5122.t2"/>
    </source>
</evidence>
<evidence type="ECO:0000313" key="1">
    <source>
        <dbReference type="Proteomes" id="UP000887576"/>
    </source>
</evidence>
<accession>A0AC34RAM5</accession>
<name>A0AC34RAM5_9BILA</name>
<protein>
    <submittedName>
        <fullName evidence="2">Uncharacterized protein</fullName>
    </submittedName>
</protein>
<proteinExistence type="predicted"/>
<reference evidence="2" key="1">
    <citation type="submission" date="2022-11" db="UniProtKB">
        <authorList>
            <consortium name="WormBaseParasite"/>
        </authorList>
    </citation>
    <scope>IDENTIFICATION</scope>
</reference>
<sequence length="328" mass="36582">MEAVARKLKSVIAKLGHVQDPSHDCSLENLPSEDELLFEEMDLIIREEINRLEQALTDYLKAQLAGPVNSDIEDRYVTRITELYEKWAFLEPSNVGTGTPETADNPGKQNCAANRGVEKSAAKKGRHPVRKGDADRERIPEGDVHVKQGTQIIGVVQLILAIFSGVALLFASELDPIFGSIELASLVVEVLVLVLLFYALKTEKSSLLLPYLIYEGLWILISGLWILISVVIMILGFFAFLKPQSSIGHLFRSQLIEISVKDSKGQEMEDSLIRLTGLFTILSFLIGTIISSWWIFVVYKCHDYLKQYSAARKASEVGIRYNSKALSA</sequence>
<organism evidence="1 2">
    <name type="scientific">Panagrolaimus sp. JU765</name>
    <dbReference type="NCBI Taxonomy" id="591449"/>
    <lineage>
        <taxon>Eukaryota</taxon>
        <taxon>Metazoa</taxon>
        <taxon>Ecdysozoa</taxon>
        <taxon>Nematoda</taxon>
        <taxon>Chromadorea</taxon>
        <taxon>Rhabditida</taxon>
        <taxon>Tylenchina</taxon>
        <taxon>Panagrolaimomorpha</taxon>
        <taxon>Panagrolaimoidea</taxon>
        <taxon>Panagrolaimidae</taxon>
        <taxon>Panagrolaimus</taxon>
    </lineage>
</organism>
<dbReference type="Proteomes" id="UP000887576">
    <property type="component" value="Unplaced"/>
</dbReference>